<dbReference type="AlphaFoldDB" id="A0A1W6BAL3"/>
<organism evidence="2 3">
    <name type="scientific">Pantoea alhagi</name>
    <dbReference type="NCBI Taxonomy" id="1891675"/>
    <lineage>
        <taxon>Bacteria</taxon>
        <taxon>Pseudomonadati</taxon>
        <taxon>Pseudomonadota</taxon>
        <taxon>Gammaproteobacteria</taxon>
        <taxon>Enterobacterales</taxon>
        <taxon>Erwiniaceae</taxon>
        <taxon>Pantoea</taxon>
    </lineage>
</organism>
<gene>
    <name evidence="2" type="ORF">B1H58_20015</name>
</gene>
<name>A0A1W6BAL3_9GAMM</name>
<dbReference type="RefSeq" id="WP_085072150.1">
    <property type="nucleotide sequence ID" value="NZ_CP019706.1"/>
</dbReference>
<dbReference type="EMBL" id="CP019706">
    <property type="protein sequence ID" value="ARJ44107.1"/>
    <property type="molecule type" value="Genomic_DNA"/>
</dbReference>
<keyword evidence="1" id="KW-1133">Transmembrane helix</keyword>
<sequence>MENRDDKLIALIGLLAASLIGIVVIFTTTWLADIRRPSSDAFEVQTCTMPPAEPAAQPAEASPTP</sequence>
<accession>A0A1W6BAL3</accession>
<evidence type="ECO:0000313" key="3">
    <source>
        <dbReference type="Proteomes" id="UP000192900"/>
    </source>
</evidence>
<evidence type="ECO:0000256" key="1">
    <source>
        <dbReference type="SAM" id="Phobius"/>
    </source>
</evidence>
<feature type="transmembrane region" description="Helical" evidence="1">
    <location>
        <begin position="12"/>
        <end position="32"/>
    </location>
</feature>
<keyword evidence="1" id="KW-0812">Transmembrane</keyword>
<dbReference type="KEGG" id="palh:B1H58_20015"/>
<keyword evidence="1" id="KW-0472">Membrane</keyword>
<evidence type="ECO:0000313" key="2">
    <source>
        <dbReference type="EMBL" id="ARJ44107.1"/>
    </source>
</evidence>
<protein>
    <submittedName>
        <fullName evidence="2">Uncharacterized protein</fullName>
    </submittedName>
</protein>
<reference evidence="2 3" key="1">
    <citation type="submission" date="2017-02" db="EMBL/GenBank/DDBJ databases">
        <title>Complete genome sequence of the drought resistance-promoting endophyte Pantoea alhagi LTYR-11Z.</title>
        <authorList>
            <person name="Zhang L."/>
        </authorList>
    </citation>
    <scope>NUCLEOTIDE SEQUENCE [LARGE SCALE GENOMIC DNA]</scope>
    <source>
        <strain evidence="2 3">LTYR-11Z</strain>
    </source>
</reference>
<dbReference type="Proteomes" id="UP000192900">
    <property type="component" value="Chromosome"/>
</dbReference>
<proteinExistence type="predicted"/>
<keyword evidence="3" id="KW-1185">Reference proteome</keyword>